<dbReference type="SUPFAM" id="SSF81383">
    <property type="entry name" value="F-box domain"/>
    <property type="match status" value="1"/>
</dbReference>
<dbReference type="OrthoDB" id="10257094at2759"/>
<feature type="domain" description="F-box" evidence="2">
    <location>
        <begin position="11"/>
        <end position="57"/>
    </location>
</feature>
<evidence type="ECO:0000256" key="1">
    <source>
        <dbReference type="SAM" id="Phobius"/>
    </source>
</evidence>
<accession>D2VG15</accession>
<reference evidence="3 4" key="1">
    <citation type="journal article" date="2010" name="Cell">
        <title>The genome of Naegleria gruberi illuminates early eukaryotic versatility.</title>
        <authorList>
            <person name="Fritz-Laylin L.K."/>
            <person name="Prochnik S.E."/>
            <person name="Ginger M.L."/>
            <person name="Dacks J.B."/>
            <person name="Carpenter M.L."/>
            <person name="Field M.C."/>
            <person name="Kuo A."/>
            <person name="Paredez A."/>
            <person name="Chapman J."/>
            <person name="Pham J."/>
            <person name="Shu S."/>
            <person name="Neupane R."/>
            <person name="Cipriano M."/>
            <person name="Mancuso J."/>
            <person name="Tu H."/>
            <person name="Salamov A."/>
            <person name="Lindquist E."/>
            <person name="Shapiro H."/>
            <person name="Lucas S."/>
            <person name="Grigoriev I.V."/>
            <person name="Cande W.Z."/>
            <person name="Fulton C."/>
            <person name="Rokhsar D.S."/>
            <person name="Dawson S.C."/>
        </authorList>
    </citation>
    <scope>NUCLEOTIDE SEQUENCE [LARGE SCALE GENOMIC DNA]</scope>
    <source>
        <strain evidence="3 4">NEG-M</strain>
    </source>
</reference>
<sequence>MSKPPSSRYCLIQYREIPSEIWYWIISYSDHDELCNLEKTCKYFRNELLSNEGYIRLIVNNLILNDEQEDDTKSKRKTSSILDDIDSPLSSPSSYNFNNNFNKERMQNQFKEASERIIHEIMAGHSTRSKQILKEYIFDRIMKENVSEKRREELINYLVVDEFKFQSVRDLYIACHLYNINPFISWKQTIPSTSNDDTYNRALVNNYERIKSGDLCVHWKGVVIQNSQNLLTCYLIDDDLFNVEFSCLPIVTLTNVRNIQNFNYLETIEFIGRIDSIPYTNRTNNKVIGYIQGVHSLVDQFSGLVSYYVPAYSTVDQSFKNKLYTLLTIQGSGTLIRKVLSNRIENRNLSISKYKLSSKHYLGNVIKWNSQILWKVVFNSHKYMLVRSFDRNDSLLHIVHCGGSSETLPTPGQIVSLKATAVNDRFFILKSIEQLSEEENDQANENLRFSPIVKIILGLFWLFYVCIAWIVSLISGWKLF</sequence>
<evidence type="ECO:0000313" key="3">
    <source>
        <dbReference type="EMBL" id="EFC44185.1"/>
    </source>
</evidence>
<dbReference type="KEGG" id="ngr:NAEGRDRAFT_67819"/>
<evidence type="ECO:0000259" key="2">
    <source>
        <dbReference type="PROSITE" id="PS50181"/>
    </source>
</evidence>
<dbReference type="InParanoid" id="D2VG15"/>
<dbReference type="VEuPathDB" id="AmoebaDB:NAEGRDRAFT_67819"/>
<dbReference type="GeneID" id="8856730"/>
<protein>
    <submittedName>
        <fullName evidence="3">Predicted protein</fullName>
    </submittedName>
</protein>
<feature type="transmembrane region" description="Helical" evidence="1">
    <location>
        <begin position="455"/>
        <end position="477"/>
    </location>
</feature>
<dbReference type="PROSITE" id="PS50181">
    <property type="entry name" value="FBOX"/>
    <property type="match status" value="1"/>
</dbReference>
<dbReference type="AlphaFoldDB" id="D2VG15"/>
<dbReference type="EMBL" id="GG738869">
    <property type="protein sequence ID" value="EFC44185.1"/>
    <property type="molecule type" value="Genomic_DNA"/>
</dbReference>
<gene>
    <name evidence="3" type="ORF">NAEGRDRAFT_67819</name>
</gene>
<name>D2VG15_NAEGR</name>
<dbReference type="Proteomes" id="UP000006671">
    <property type="component" value="Unassembled WGS sequence"/>
</dbReference>
<organism evidence="4">
    <name type="scientific">Naegleria gruberi</name>
    <name type="common">Amoeba</name>
    <dbReference type="NCBI Taxonomy" id="5762"/>
    <lineage>
        <taxon>Eukaryota</taxon>
        <taxon>Discoba</taxon>
        <taxon>Heterolobosea</taxon>
        <taxon>Tetramitia</taxon>
        <taxon>Eutetramitia</taxon>
        <taxon>Vahlkampfiidae</taxon>
        <taxon>Naegleria</taxon>
    </lineage>
</organism>
<dbReference type="InterPro" id="IPR036047">
    <property type="entry name" value="F-box-like_dom_sf"/>
</dbReference>
<keyword evidence="1" id="KW-0812">Transmembrane</keyword>
<keyword evidence="1" id="KW-1133">Transmembrane helix</keyword>
<keyword evidence="1" id="KW-0472">Membrane</keyword>
<evidence type="ECO:0000313" key="4">
    <source>
        <dbReference type="Proteomes" id="UP000006671"/>
    </source>
</evidence>
<dbReference type="OMA" id="HEIMAGH"/>
<proteinExistence type="predicted"/>
<dbReference type="InterPro" id="IPR001810">
    <property type="entry name" value="F-box_dom"/>
</dbReference>
<keyword evidence="4" id="KW-1185">Reference proteome</keyword>
<dbReference type="RefSeq" id="XP_002676929.1">
    <property type="nucleotide sequence ID" value="XM_002676883.1"/>
</dbReference>